<name>A0AAJ0C4F6_9PEZI</name>
<evidence type="ECO:0000256" key="13">
    <source>
        <dbReference type="ARBA" id="ARBA00023136"/>
    </source>
</evidence>
<evidence type="ECO:0000256" key="11">
    <source>
        <dbReference type="ARBA" id="ARBA00023002"/>
    </source>
</evidence>
<evidence type="ECO:0000313" key="19">
    <source>
        <dbReference type="Proteomes" id="UP001244011"/>
    </source>
</evidence>
<keyword evidence="19" id="KW-1185">Reference proteome</keyword>
<evidence type="ECO:0000256" key="15">
    <source>
        <dbReference type="ARBA" id="ARBA00044737"/>
    </source>
</evidence>
<dbReference type="EC" id="1.1.1.102" evidence="14"/>
<evidence type="ECO:0000256" key="5">
    <source>
        <dbReference type="ARBA" id="ARBA00022692"/>
    </source>
</evidence>
<evidence type="ECO:0000256" key="8">
    <source>
        <dbReference type="ARBA" id="ARBA00022857"/>
    </source>
</evidence>
<keyword evidence="7" id="KW-0256">Endoplasmic reticulum</keyword>
<evidence type="ECO:0000256" key="7">
    <source>
        <dbReference type="ARBA" id="ARBA00022824"/>
    </source>
</evidence>
<keyword evidence="9" id="KW-0746">Sphingolipid metabolism</keyword>
<feature type="transmembrane region" description="Helical" evidence="17">
    <location>
        <begin position="191"/>
        <end position="209"/>
    </location>
</feature>
<evidence type="ECO:0000256" key="16">
    <source>
        <dbReference type="ARBA" id="ARBA00048930"/>
    </source>
</evidence>
<evidence type="ECO:0000313" key="18">
    <source>
        <dbReference type="EMBL" id="KAK1768529.1"/>
    </source>
</evidence>
<evidence type="ECO:0000256" key="6">
    <source>
        <dbReference type="ARBA" id="ARBA00022741"/>
    </source>
</evidence>
<dbReference type="GO" id="GO:0030148">
    <property type="term" value="P:sphingolipid biosynthetic process"/>
    <property type="evidence" value="ECO:0007669"/>
    <property type="project" value="InterPro"/>
</dbReference>
<dbReference type="CDD" id="cd08939">
    <property type="entry name" value="KDSR-like_SDR_c"/>
    <property type="match status" value="1"/>
</dbReference>
<evidence type="ECO:0000256" key="12">
    <source>
        <dbReference type="ARBA" id="ARBA00023098"/>
    </source>
</evidence>
<keyword evidence="8" id="KW-0521">NADP</keyword>
<comment type="function">
    <text evidence="15">Catalyzes the reduction of 3'-oxosphinganine (3-ketodihydrosphingosine/KDS) to sphinganine (dihydrosphingosine/DHS), the second step of de novo sphingolipid biosynthesis.</text>
</comment>
<evidence type="ECO:0000256" key="10">
    <source>
        <dbReference type="ARBA" id="ARBA00022989"/>
    </source>
</evidence>
<comment type="caution">
    <text evidence="18">The sequence shown here is derived from an EMBL/GenBank/DDBJ whole genome shotgun (WGS) entry which is preliminary data.</text>
</comment>
<dbReference type="InterPro" id="IPR036291">
    <property type="entry name" value="NAD(P)-bd_dom_sf"/>
</dbReference>
<feature type="transmembrane region" description="Helical" evidence="17">
    <location>
        <begin position="12"/>
        <end position="32"/>
    </location>
</feature>
<keyword evidence="13 17" id="KW-0472">Membrane</keyword>
<dbReference type="EMBL" id="MU839005">
    <property type="protein sequence ID" value="KAK1768529.1"/>
    <property type="molecule type" value="Genomic_DNA"/>
</dbReference>
<feature type="transmembrane region" description="Helical" evidence="17">
    <location>
        <begin position="313"/>
        <end position="334"/>
    </location>
</feature>
<accession>A0AAJ0C4F6</accession>
<dbReference type="Pfam" id="PF00106">
    <property type="entry name" value="adh_short"/>
    <property type="match status" value="1"/>
</dbReference>
<comment type="similarity">
    <text evidence="4">Belongs to the short-chain dehydrogenases/reductases (SDR) family.</text>
</comment>
<organism evidence="18 19">
    <name type="scientific">Phialemonium atrogriseum</name>
    <dbReference type="NCBI Taxonomy" id="1093897"/>
    <lineage>
        <taxon>Eukaryota</taxon>
        <taxon>Fungi</taxon>
        <taxon>Dikarya</taxon>
        <taxon>Ascomycota</taxon>
        <taxon>Pezizomycotina</taxon>
        <taxon>Sordariomycetes</taxon>
        <taxon>Sordariomycetidae</taxon>
        <taxon>Cephalothecales</taxon>
        <taxon>Cephalothecaceae</taxon>
        <taxon>Phialemonium</taxon>
    </lineage>
</organism>
<dbReference type="SUPFAM" id="SSF51735">
    <property type="entry name" value="NAD(P)-binding Rossmann-fold domains"/>
    <property type="match status" value="1"/>
</dbReference>
<comment type="subcellular location">
    <subcellularLocation>
        <location evidence="1">Endoplasmic reticulum membrane</location>
    </subcellularLocation>
</comment>
<dbReference type="GO" id="GO:0047560">
    <property type="term" value="F:3-dehydrosphinganine reductase activity"/>
    <property type="evidence" value="ECO:0007669"/>
    <property type="project" value="UniProtKB-EC"/>
</dbReference>
<evidence type="ECO:0000256" key="2">
    <source>
        <dbReference type="ARBA" id="ARBA00004760"/>
    </source>
</evidence>
<dbReference type="AlphaFoldDB" id="A0AAJ0C4F6"/>
<dbReference type="PANTHER" id="PTHR43550:SF3">
    <property type="entry name" value="3-KETODIHYDROSPHINGOSINE REDUCTASE"/>
    <property type="match status" value="1"/>
</dbReference>
<evidence type="ECO:0000256" key="9">
    <source>
        <dbReference type="ARBA" id="ARBA00022919"/>
    </source>
</evidence>
<evidence type="ECO:0000256" key="4">
    <source>
        <dbReference type="ARBA" id="ARBA00006484"/>
    </source>
</evidence>
<dbReference type="InterPro" id="IPR045022">
    <property type="entry name" value="KDSR-like"/>
</dbReference>
<dbReference type="Proteomes" id="UP001244011">
    <property type="component" value="Unassembled WGS sequence"/>
</dbReference>
<dbReference type="GO" id="GO:0006666">
    <property type="term" value="P:3-keto-sphinganine metabolic process"/>
    <property type="evidence" value="ECO:0007669"/>
    <property type="project" value="InterPro"/>
</dbReference>
<keyword evidence="11" id="KW-0560">Oxidoreductase</keyword>
<keyword evidence="10 17" id="KW-1133">Transmembrane helix</keyword>
<evidence type="ECO:0000256" key="3">
    <source>
        <dbReference type="ARBA" id="ARBA00004991"/>
    </source>
</evidence>
<dbReference type="Gene3D" id="3.40.50.720">
    <property type="entry name" value="NAD(P)-binding Rossmann-like Domain"/>
    <property type="match status" value="1"/>
</dbReference>
<keyword evidence="12" id="KW-0443">Lipid metabolism</keyword>
<evidence type="ECO:0000256" key="1">
    <source>
        <dbReference type="ARBA" id="ARBA00004586"/>
    </source>
</evidence>
<keyword evidence="6" id="KW-0547">Nucleotide-binding</keyword>
<comment type="catalytic activity">
    <reaction evidence="16">
        <text>sphinganine + NADP(+) = 3-oxosphinganine + NADPH + H(+)</text>
        <dbReference type="Rhea" id="RHEA:22640"/>
        <dbReference type="ChEBI" id="CHEBI:15378"/>
        <dbReference type="ChEBI" id="CHEBI:57783"/>
        <dbReference type="ChEBI" id="CHEBI:57817"/>
        <dbReference type="ChEBI" id="CHEBI:58299"/>
        <dbReference type="ChEBI" id="CHEBI:58349"/>
        <dbReference type="EC" id="1.1.1.102"/>
    </reaction>
    <physiologicalReaction direction="right-to-left" evidence="16">
        <dbReference type="Rhea" id="RHEA:22642"/>
    </physiologicalReaction>
</comment>
<evidence type="ECO:0000256" key="14">
    <source>
        <dbReference type="ARBA" id="ARBA00026112"/>
    </source>
</evidence>
<dbReference type="RefSeq" id="XP_060284742.1">
    <property type="nucleotide sequence ID" value="XM_060427609.1"/>
</dbReference>
<comment type="pathway">
    <text evidence="2">Lipid metabolism; sphingolipid metabolism.</text>
</comment>
<dbReference type="FunFam" id="3.40.50.720:FF:000456">
    <property type="entry name" value="3-ketodihydrosphingosine reductase tsc10"/>
    <property type="match status" value="1"/>
</dbReference>
<dbReference type="PANTHER" id="PTHR43550">
    <property type="entry name" value="3-KETODIHYDROSPHINGOSINE REDUCTASE"/>
    <property type="match status" value="1"/>
</dbReference>
<sequence length="355" mass="38551">MDYLHNSSQTLIVTVATGIVFTTLAVIMGMFGRKNHMPVEGRTVLLTGATEGLGRSAARQLSAQGANIIIVSRNVGRLEEAIAEIRSAAKSPQQQRFHHISADVSEPNYAGEVLAEAIRWNGGAAPDIVWCVAGMSTPMLWADDGSMDAARRNMDVNYFGAAEMARAILREWLAPENAVGPGEKRPEPKHIVFTASVLALFAIVGYAPYTPSKWAIRGLADTLAQELLLYPDNPVKVHVVYPGTITSPGLERENKTKPEITVEMEKDEPPQTPDEVAEKSIAGLQAGKCFVTVSLLGELMRCGVMGGSPRNNWLVDTVVGWFIPIIYFFVLRAMNGQVGGWARKHGHPSTYGKKA</sequence>
<protein>
    <recommendedName>
        <fullName evidence="14">3-dehydrosphinganine reductase</fullName>
        <ecNumber evidence="14">1.1.1.102</ecNumber>
    </recommendedName>
</protein>
<dbReference type="GeneID" id="85310796"/>
<reference evidence="18" key="1">
    <citation type="submission" date="2023-06" db="EMBL/GenBank/DDBJ databases">
        <title>Genome-scale phylogeny and comparative genomics of the fungal order Sordariales.</title>
        <authorList>
            <consortium name="Lawrence Berkeley National Laboratory"/>
            <person name="Hensen N."/>
            <person name="Bonometti L."/>
            <person name="Westerberg I."/>
            <person name="Brannstrom I.O."/>
            <person name="Guillou S."/>
            <person name="Cros-Aarteil S."/>
            <person name="Calhoun S."/>
            <person name="Haridas S."/>
            <person name="Kuo A."/>
            <person name="Mondo S."/>
            <person name="Pangilinan J."/>
            <person name="Riley R."/>
            <person name="Labutti K."/>
            <person name="Andreopoulos B."/>
            <person name="Lipzen A."/>
            <person name="Chen C."/>
            <person name="Yanf M."/>
            <person name="Daum C."/>
            <person name="Ng V."/>
            <person name="Clum A."/>
            <person name="Steindorff A."/>
            <person name="Ohm R."/>
            <person name="Martin F."/>
            <person name="Silar P."/>
            <person name="Natvig D."/>
            <person name="Lalanne C."/>
            <person name="Gautier V."/>
            <person name="Ament-Velasquez S.L."/>
            <person name="Kruys A."/>
            <person name="Hutchinson M.I."/>
            <person name="Powell A.J."/>
            <person name="Barry K."/>
            <person name="Miller A.N."/>
            <person name="Grigoriev I.V."/>
            <person name="Debuchy R."/>
            <person name="Gladieux P."/>
            <person name="Thoren M.H."/>
            <person name="Johannesson H."/>
        </authorList>
    </citation>
    <scope>NUCLEOTIDE SEQUENCE</scope>
    <source>
        <strain evidence="18">8032-3</strain>
    </source>
</reference>
<dbReference type="PRINTS" id="PR00081">
    <property type="entry name" value="GDHRDH"/>
</dbReference>
<proteinExistence type="inferred from homology"/>
<dbReference type="GO" id="GO:0000166">
    <property type="term" value="F:nucleotide binding"/>
    <property type="evidence" value="ECO:0007669"/>
    <property type="project" value="UniProtKB-KW"/>
</dbReference>
<evidence type="ECO:0000256" key="17">
    <source>
        <dbReference type="SAM" id="Phobius"/>
    </source>
</evidence>
<dbReference type="InterPro" id="IPR002347">
    <property type="entry name" value="SDR_fam"/>
</dbReference>
<keyword evidence="5 17" id="KW-0812">Transmembrane</keyword>
<comment type="pathway">
    <text evidence="3">Sphingolipid metabolism.</text>
</comment>
<gene>
    <name evidence="18" type="ORF">QBC33DRAFT_535289</name>
</gene>
<dbReference type="GO" id="GO:0005789">
    <property type="term" value="C:endoplasmic reticulum membrane"/>
    <property type="evidence" value="ECO:0007669"/>
    <property type="project" value="UniProtKB-SubCell"/>
</dbReference>